<dbReference type="AlphaFoldDB" id="E6U8F1"/>
<sequence length="83" mass="8940">MHCPKGMNGTQYVALVAALSSLLSENLDAENTLILAELLNQVSDQLLIISAFKATEEERRKKAGANNTLAENLVDAAIIDQLT</sequence>
<reference evidence="1 2" key="1">
    <citation type="submission" date="2010-12" db="EMBL/GenBank/DDBJ databases">
        <title>Complete sequence of Ethanoligenens harbinense YUAN-3.</title>
        <authorList>
            <person name="Lucas S."/>
            <person name="Copeland A."/>
            <person name="Lapidus A."/>
            <person name="Cheng J.-F."/>
            <person name="Bruce D."/>
            <person name="Goodwin L."/>
            <person name="Pitluck S."/>
            <person name="Chertkov O."/>
            <person name="Misra M."/>
            <person name="Detter J.C."/>
            <person name="Han C."/>
            <person name="Tapia R."/>
            <person name="Land M."/>
            <person name="Hauser L."/>
            <person name="Jeffries C."/>
            <person name="Kyrpides N."/>
            <person name="Ivanova N."/>
            <person name="Mikhailova N."/>
            <person name="Wang A."/>
            <person name="Mouttaki H."/>
            <person name="He Z."/>
            <person name="Zhou J."/>
            <person name="Hemme C.L."/>
            <person name="Woyke T."/>
        </authorList>
    </citation>
    <scope>NUCLEOTIDE SEQUENCE [LARGE SCALE GENOMIC DNA]</scope>
    <source>
        <strain evidence="2">DSM 18485 / JCM 12961 / CGMCC 1.5033 / YUAN-3</strain>
    </source>
</reference>
<organism evidence="1 2">
    <name type="scientific">Ethanoligenens harbinense (strain DSM 18485 / JCM 12961 / CGMCC 1.5033 / YUAN-3)</name>
    <dbReference type="NCBI Taxonomy" id="663278"/>
    <lineage>
        <taxon>Bacteria</taxon>
        <taxon>Bacillati</taxon>
        <taxon>Bacillota</taxon>
        <taxon>Clostridia</taxon>
        <taxon>Eubacteriales</taxon>
        <taxon>Oscillospiraceae</taxon>
        <taxon>Ethanoligenens</taxon>
    </lineage>
</organism>
<dbReference type="KEGG" id="eha:Ethha_2778"/>
<dbReference type="EMBL" id="CP002400">
    <property type="protein sequence ID" value="ADU28270.1"/>
    <property type="molecule type" value="Genomic_DNA"/>
</dbReference>
<dbReference type="RefSeq" id="WP_013486613.1">
    <property type="nucleotide sequence ID" value="NC_014828.1"/>
</dbReference>
<evidence type="ECO:0000313" key="1">
    <source>
        <dbReference type="EMBL" id="ADU28270.1"/>
    </source>
</evidence>
<protein>
    <submittedName>
        <fullName evidence="1">Uncharacterized protein</fullName>
    </submittedName>
</protein>
<dbReference type="HOGENOM" id="CLU_2537501_0_0_9"/>
<name>E6U8F1_ETHHY</name>
<accession>E6U8F1</accession>
<dbReference type="Proteomes" id="UP000001551">
    <property type="component" value="Chromosome"/>
</dbReference>
<proteinExistence type="predicted"/>
<keyword evidence="2" id="KW-1185">Reference proteome</keyword>
<gene>
    <name evidence="1" type="ordered locus">Ethha_2778</name>
</gene>
<evidence type="ECO:0000313" key="2">
    <source>
        <dbReference type="Proteomes" id="UP000001551"/>
    </source>
</evidence>